<gene>
    <name evidence="1" type="ORF">OOU_Y34scaffold00203g86</name>
</gene>
<sequence>MTAMADLGSKRPVRFRLPHAGRTLVTQRDAPAALSLMSPASCFRRLLSVGRRSQLRMCLVCLYLNKQGLHWRSRTS</sequence>
<accession>A0AA97P6K0</accession>
<reference evidence="1" key="1">
    <citation type="journal article" date="2012" name="PLoS Genet.">
        <title>Comparative analysis of the genomes of two field isolates of the rice blast fungus Magnaporthe oryzae.</title>
        <authorList>
            <person name="Xue M."/>
            <person name="Yang J."/>
            <person name="Li Z."/>
            <person name="Hu S."/>
            <person name="Yao N."/>
            <person name="Dean R.A."/>
            <person name="Zhao W."/>
            <person name="Shen M."/>
            <person name="Zhang H."/>
            <person name="Li C."/>
            <person name="Liu L."/>
            <person name="Cao L."/>
            <person name="Xu X."/>
            <person name="Xing Y."/>
            <person name="Hsiang T."/>
            <person name="Zhang Z."/>
            <person name="Xu J.R."/>
            <person name="Peng Y.L."/>
        </authorList>
    </citation>
    <scope>NUCLEOTIDE SEQUENCE</scope>
    <source>
        <strain evidence="1">Y34</strain>
    </source>
</reference>
<organism evidence="1">
    <name type="scientific">Pyricularia oryzae (strain Y34)</name>
    <name type="common">Rice blast fungus</name>
    <name type="synonym">Magnaporthe oryzae</name>
    <dbReference type="NCBI Taxonomy" id="1143189"/>
    <lineage>
        <taxon>Eukaryota</taxon>
        <taxon>Fungi</taxon>
        <taxon>Dikarya</taxon>
        <taxon>Ascomycota</taxon>
        <taxon>Pezizomycotina</taxon>
        <taxon>Sordariomycetes</taxon>
        <taxon>Sordariomycetidae</taxon>
        <taxon>Magnaporthales</taxon>
        <taxon>Pyriculariaceae</taxon>
        <taxon>Pyricularia</taxon>
    </lineage>
</organism>
<evidence type="ECO:0000313" key="1">
    <source>
        <dbReference type="EMBL" id="ELQ42597.1"/>
    </source>
</evidence>
<dbReference type="EMBL" id="JH793138">
    <property type="protein sequence ID" value="ELQ42597.1"/>
    <property type="molecule type" value="Genomic_DNA"/>
</dbReference>
<dbReference type="Proteomes" id="UP000011086">
    <property type="component" value="Unassembled WGS sequence"/>
</dbReference>
<protein>
    <submittedName>
        <fullName evidence="1">Uncharacterized protein</fullName>
    </submittedName>
</protein>
<dbReference type="AlphaFoldDB" id="A0AA97P6K0"/>
<name>A0AA97P6K0_PYRO3</name>
<proteinExistence type="predicted"/>